<dbReference type="NCBIfam" id="NF041325">
    <property type="entry name" value="Bacteroid_MobB"/>
    <property type="match status" value="1"/>
</dbReference>
<reference evidence="2 3" key="1">
    <citation type="submission" date="2018-08" db="EMBL/GenBank/DDBJ databases">
        <title>A genome reference for cultivated species of the human gut microbiota.</title>
        <authorList>
            <person name="Zou Y."/>
            <person name="Xue W."/>
            <person name="Luo G."/>
        </authorList>
    </citation>
    <scope>NUCLEOTIDE SEQUENCE [LARGE SCALE GENOMIC DNA]</scope>
    <source>
        <strain evidence="2 3">TF10-3AC</strain>
    </source>
</reference>
<protein>
    <submittedName>
        <fullName evidence="2">Relaxase</fullName>
    </submittedName>
</protein>
<organism evidence="2 3">
    <name type="scientific">Phocaeicola plebeius</name>
    <dbReference type="NCBI Taxonomy" id="310297"/>
    <lineage>
        <taxon>Bacteria</taxon>
        <taxon>Pseudomonadati</taxon>
        <taxon>Bacteroidota</taxon>
        <taxon>Bacteroidia</taxon>
        <taxon>Bacteroidales</taxon>
        <taxon>Bacteroidaceae</taxon>
        <taxon>Phocaeicola</taxon>
    </lineage>
</organism>
<dbReference type="AlphaFoldDB" id="A0A3E4MK98"/>
<feature type="domain" description="MobA/VirD2-like nuclease" evidence="1">
    <location>
        <begin position="25"/>
        <end position="151"/>
    </location>
</feature>
<proteinExistence type="predicted"/>
<dbReference type="EMBL" id="QSQT01000054">
    <property type="protein sequence ID" value="RGK50219.1"/>
    <property type="molecule type" value="Genomic_DNA"/>
</dbReference>
<keyword evidence="3" id="KW-1185">Reference proteome</keyword>
<gene>
    <name evidence="2" type="ORF">DXD04_16225</name>
</gene>
<dbReference type="Pfam" id="PF03432">
    <property type="entry name" value="Relaxase"/>
    <property type="match status" value="1"/>
</dbReference>
<evidence type="ECO:0000313" key="2">
    <source>
        <dbReference type="EMBL" id="RGK50219.1"/>
    </source>
</evidence>
<dbReference type="InterPro" id="IPR005094">
    <property type="entry name" value="Endonuclease_MobA/VirD2"/>
</dbReference>
<dbReference type="Proteomes" id="UP000260862">
    <property type="component" value="Unassembled WGS sequence"/>
</dbReference>
<comment type="caution">
    <text evidence="2">The sequence shown here is derived from an EMBL/GenBank/DDBJ whole genome shotgun (WGS) entry which is preliminary data.</text>
</comment>
<accession>A0A3E4MK98</accession>
<evidence type="ECO:0000313" key="3">
    <source>
        <dbReference type="Proteomes" id="UP000260862"/>
    </source>
</evidence>
<dbReference type="RefSeq" id="WP_117674167.1">
    <property type="nucleotide sequence ID" value="NZ_CABOGR010000054.1"/>
</dbReference>
<name>A0A3E4MK98_9BACT</name>
<sequence length="412" mass="46710">MVAKISSTSNLGGALGYNFHKVEAGEAKVLLVSGMSVDNNGNTDMNRALEDMQRLLPSSMRTKKTVFHASLNPHPDDKLSDEELLDIAAYYMEKMGYGNQPFIVFKHSDIEREHIHIVSLRVDSNGRKINDSHEFRRSDKIRKEIERKWNLNTCKKQNIPDREQLQKADIDKGDIRKQIAGNVSAILKKYSFQSVGELNAVLSAYNIMAEEVKKEHNGKQYNGMVYSVTNSEGRKLSVPIDAAKLGRKYGYNAIHIHITRSKKEFKKVQPDLRNKVRKAMMMNPDRKEFVQMLKTEGIDVVFRENNVGRIYGITFIDHENGIVANGSRLGKGYAASVFNEYFNGNGNNPFLTALPKDAQVDQIIESDTPGDDMIAEMTGSLLDGTSHGIDYRELAFQRKMRRLYSGKLKRKK</sequence>
<evidence type="ECO:0000259" key="1">
    <source>
        <dbReference type="Pfam" id="PF03432"/>
    </source>
</evidence>